<name>A0A8T2EC95_9BRAS</name>
<dbReference type="Proteomes" id="UP000694240">
    <property type="component" value="Chromosome 4"/>
</dbReference>
<evidence type="ECO:0000313" key="1">
    <source>
        <dbReference type="EMBL" id="KAG7617281.1"/>
    </source>
</evidence>
<evidence type="ECO:0000313" key="2">
    <source>
        <dbReference type="Proteomes" id="UP000694240"/>
    </source>
</evidence>
<gene>
    <name evidence="1" type="ORF">ISN45_At04g026660</name>
</gene>
<proteinExistence type="predicted"/>
<comment type="caution">
    <text evidence="1">The sequence shown here is derived from an EMBL/GenBank/DDBJ whole genome shotgun (WGS) entry which is preliminary data.</text>
</comment>
<dbReference type="EMBL" id="JAEFBK010000004">
    <property type="protein sequence ID" value="KAG7617281.1"/>
    <property type="molecule type" value="Genomic_DNA"/>
</dbReference>
<accession>A0A8T2EC95</accession>
<reference evidence="1 2" key="1">
    <citation type="submission" date="2020-12" db="EMBL/GenBank/DDBJ databases">
        <title>Concerted genomic and epigenomic changes stabilize Arabidopsis allopolyploids.</title>
        <authorList>
            <person name="Chen Z."/>
        </authorList>
    </citation>
    <scope>NUCLEOTIDE SEQUENCE [LARGE SCALE GENOMIC DNA]</scope>
    <source>
        <strain evidence="1">Allo738</strain>
        <tissue evidence="1">Leaf</tissue>
    </source>
</reference>
<protein>
    <submittedName>
        <fullName evidence="1">Uncharacterized protein</fullName>
    </submittedName>
</protein>
<dbReference type="AlphaFoldDB" id="A0A8T2EC95"/>
<sequence length="44" mass="5251">MRKLKFKFRRSQNIYPDNETGTGLDPREDLNARLLLRGFLIDNK</sequence>
<organism evidence="1 2">
    <name type="scientific">Arabidopsis thaliana x Arabidopsis arenosa</name>
    <dbReference type="NCBI Taxonomy" id="1240361"/>
    <lineage>
        <taxon>Eukaryota</taxon>
        <taxon>Viridiplantae</taxon>
        <taxon>Streptophyta</taxon>
        <taxon>Embryophyta</taxon>
        <taxon>Tracheophyta</taxon>
        <taxon>Spermatophyta</taxon>
        <taxon>Magnoliopsida</taxon>
        <taxon>eudicotyledons</taxon>
        <taxon>Gunneridae</taxon>
        <taxon>Pentapetalae</taxon>
        <taxon>rosids</taxon>
        <taxon>malvids</taxon>
        <taxon>Brassicales</taxon>
        <taxon>Brassicaceae</taxon>
        <taxon>Camelineae</taxon>
        <taxon>Arabidopsis</taxon>
    </lineage>
</organism>
<keyword evidence="2" id="KW-1185">Reference proteome</keyword>